<evidence type="ECO:0000313" key="13">
    <source>
        <dbReference type="EMBL" id="WCL54087.1"/>
    </source>
</evidence>
<comment type="similarity">
    <text evidence="8 9">Belongs to the TonB-dependent receptor family.</text>
</comment>
<evidence type="ECO:0000256" key="1">
    <source>
        <dbReference type="ARBA" id="ARBA00004571"/>
    </source>
</evidence>
<dbReference type="Proteomes" id="UP001217500">
    <property type="component" value="Chromosome"/>
</dbReference>
<evidence type="ECO:0000256" key="9">
    <source>
        <dbReference type="RuleBase" id="RU003357"/>
    </source>
</evidence>
<comment type="subcellular location">
    <subcellularLocation>
        <location evidence="1 8">Cell outer membrane</location>
        <topology evidence="1 8">Multi-pass membrane protein</topology>
    </subcellularLocation>
</comment>
<evidence type="ECO:0000259" key="12">
    <source>
        <dbReference type="Pfam" id="PF07715"/>
    </source>
</evidence>
<dbReference type="InterPro" id="IPR012910">
    <property type="entry name" value="Plug_dom"/>
</dbReference>
<dbReference type="CDD" id="cd01347">
    <property type="entry name" value="ligand_gated_channel"/>
    <property type="match status" value="1"/>
</dbReference>
<evidence type="ECO:0000256" key="10">
    <source>
        <dbReference type="SAM" id="SignalP"/>
    </source>
</evidence>
<evidence type="ECO:0000313" key="14">
    <source>
        <dbReference type="Proteomes" id="UP001217500"/>
    </source>
</evidence>
<keyword evidence="14" id="KW-1185">Reference proteome</keyword>
<dbReference type="Gene3D" id="2.170.130.10">
    <property type="entry name" value="TonB-dependent receptor, plug domain"/>
    <property type="match status" value="1"/>
</dbReference>
<dbReference type="InterPro" id="IPR039426">
    <property type="entry name" value="TonB-dep_rcpt-like"/>
</dbReference>
<keyword evidence="10" id="KW-0732">Signal</keyword>
<dbReference type="InterPro" id="IPR010104">
    <property type="entry name" value="TonB_rcpt_bac"/>
</dbReference>
<name>A0AAE9XN72_9PROT</name>
<dbReference type="RefSeq" id="WP_289503806.1">
    <property type="nucleotide sequence ID" value="NZ_CP116805.1"/>
</dbReference>
<dbReference type="Pfam" id="PF00593">
    <property type="entry name" value="TonB_dep_Rec_b-barrel"/>
    <property type="match status" value="1"/>
</dbReference>
<dbReference type="PANTHER" id="PTHR40980">
    <property type="entry name" value="PLUG DOMAIN-CONTAINING PROTEIN"/>
    <property type="match status" value="1"/>
</dbReference>
<evidence type="ECO:0000256" key="8">
    <source>
        <dbReference type="PROSITE-ProRule" id="PRU01360"/>
    </source>
</evidence>
<dbReference type="AlphaFoldDB" id="A0AAE9XN72"/>
<gene>
    <name evidence="13" type="ORF">PH603_16230</name>
</gene>
<dbReference type="PROSITE" id="PS52016">
    <property type="entry name" value="TONB_DEPENDENT_REC_3"/>
    <property type="match status" value="1"/>
</dbReference>
<reference evidence="13" key="1">
    <citation type="submission" date="2023-01" db="EMBL/GenBank/DDBJ databases">
        <title>The genome sequence of Kordiimonadaceae bacterium 6D33.</title>
        <authorList>
            <person name="Liu Y."/>
        </authorList>
    </citation>
    <scope>NUCLEOTIDE SEQUENCE</scope>
    <source>
        <strain evidence="13">6D33</strain>
    </source>
</reference>
<feature type="domain" description="TonB-dependent receptor-like beta-barrel" evidence="11">
    <location>
        <begin position="368"/>
        <end position="801"/>
    </location>
</feature>
<dbReference type="SUPFAM" id="SSF56935">
    <property type="entry name" value="Porins"/>
    <property type="match status" value="1"/>
</dbReference>
<evidence type="ECO:0000259" key="11">
    <source>
        <dbReference type="Pfam" id="PF00593"/>
    </source>
</evidence>
<evidence type="ECO:0000256" key="3">
    <source>
        <dbReference type="ARBA" id="ARBA00022452"/>
    </source>
</evidence>
<keyword evidence="13" id="KW-0675">Receptor</keyword>
<dbReference type="InterPro" id="IPR000531">
    <property type="entry name" value="Beta-barrel_TonB"/>
</dbReference>
<dbReference type="KEGG" id="gso:PH603_16230"/>
<dbReference type="InterPro" id="IPR036942">
    <property type="entry name" value="Beta-barrel_TonB_sf"/>
</dbReference>
<evidence type="ECO:0000256" key="5">
    <source>
        <dbReference type="ARBA" id="ARBA00023077"/>
    </source>
</evidence>
<keyword evidence="4 8" id="KW-0812">Transmembrane</keyword>
<accession>A0AAE9XN72</accession>
<dbReference type="EMBL" id="CP116805">
    <property type="protein sequence ID" value="WCL54087.1"/>
    <property type="molecule type" value="Genomic_DNA"/>
</dbReference>
<evidence type="ECO:0000256" key="7">
    <source>
        <dbReference type="ARBA" id="ARBA00023237"/>
    </source>
</evidence>
<dbReference type="Pfam" id="PF07715">
    <property type="entry name" value="Plug"/>
    <property type="match status" value="1"/>
</dbReference>
<sequence>MKSVSALALIGAAAGAVHAQEAGDGDFEEITVTGIRGGLRAALDVKRNNDGIVDAISAEDIGKFPDRNVAESLQRVPGVTIQRQFGEGAGVSIRGAGQDLTLTTLNGQNVASTGWFVLEPAKRSFNYELLPSELVGNIQVYKSSQADLAEGGVGGTVVINTRKPLEMDSGSFYASVEGQYQEDSGDVDPQASALYSWKNAEETLGILVSGVYQQRHLQRQGNEAFWEWGAGPVGFEQNRKRRALNATIQWRPTEELDIVLNATDMQMKADNTNYALWLTQGNCTWCGVDVAPDEQLYGTPVAGPLNVAYYQARPREATMNSDVIDLSTTYTGEGYKAWFQVGRTSSTGGTDFEMVVDDGTGGTPIPGGTYDFRNGNQTWDLNGFDLETYDPGSLAMGVGSAFNKTPKTDKEWYVQADAEWELDLGVLKTFKAGVKYADHNTTSRRFEFTQAAGFDNIISTSGLSTGTYDVGAGDYKMIRFDSEALKDWAKASITGEVEDLGAYSEVTEKNFAAYGMSSFEGDGFRGNFGVRFIHTDATSTYFVGGTETDTDGSYNQFLPSLNVAFDVAENVIVRTSAARVMARPQYVDMYVNPNVVGSNDDLPNNQYWIIGNVGLKPFVANQFDVGVEWYFAEGSLLSAAVFMKDVKNFVNFTEYHADDADVPFPGVLRPDEIAAGWTVQEKVNGKAATAKGFEFQYQQEFGNGFGAIANYTFTDAKTDRDTFTDRNRILSDSSKHSLNLTGYYENEDFQARLAYNWRSAYMLRESGSYGNRLHDDYGSLDFSASWFITSNISLKLDVNNILEESSKQFGNNASRTPNSGFTNGFPLYEYEMPRRITLGAAVKF</sequence>
<evidence type="ECO:0000256" key="2">
    <source>
        <dbReference type="ARBA" id="ARBA00022448"/>
    </source>
</evidence>
<feature type="chain" id="PRO_5041986425" evidence="10">
    <location>
        <begin position="20"/>
        <end position="844"/>
    </location>
</feature>
<keyword evidence="2 8" id="KW-0813">Transport</keyword>
<keyword evidence="6 8" id="KW-0472">Membrane</keyword>
<dbReference type="InterPro" id="IPR037066">
    <property type="entry name" value="Plug_dom_sf"/>
</dbReference>
<keyword evidence="3 8" id="KW-1134">Transmembrane beta strand</keyword>
<keyword evidence="5 9" id="KW-0798">TonB box</keyword>
<organism evidence="13 14">
    <name type="scientific">Gimibacter soli</name>
    <dbReference type="NCBI Taxonomy" id="3024400"/>
    <lineage>
        <taxon>Bacteria</taxon>
        <taxon>Pseudomonadati</taxon>
        <taxon>Pseudomonadota</taxon>
        <taxon>Alphaproteobacteria</taxon>
        <taxon>Kordiimonadales</taxon>
        <taxon>Temperatibacteraceae</taxon>
        <taxon>Gimibacter</taxon>
    </lineage>
</organism>
<proteinExistence type="inferred from homology"/>
<dbReference type="Gene3D" id="2.40.170.20">
    <property type="entry name" value="TonB-dependent receptor, beta-barrel domain"/>
    <property type="match status" value="1"/>
</dbReference>
<protein>
    <submittedName>
        <fullName evidence="13">TonB-dependent receptor</fullName>
    </submittedName>
</protein>
<feature type="domain" description="TonB-dependent receptor plug" evidence="12">
    <location>
        <begin position="46"/>
        <end position="156"/>
    </location>
</feature>
<keyword evidence="7 8" id="KW-0998">Cell outer membrane</keyword>
<evidence type="ECO:0000256" key="4">
    <source>
        <dbReference type="ARBA" id="ARBA00022692"/>
    </source>
</evidence>
<dbReference type="GO" id="GO:0009279">
    <property type="term" value="C:cell outer membrane"/>
    <property type="evidence" value="ECO:0007669"/>
    <property type="project" value="UniProtKB-SubCell"/>
</dbReference>
<evidence type="ECO:0000256" key="6">
    <source>
        <dbReference type="ARBA" id="ARBA00023136"/>
    </source>
</evidence>
<dbReference type="NCBIfam" id="TIGR01782">
    <property type="entry name" value="TonB-Xanth-Caul"/>
    <property type="match status" value="1"/>
</dbReference>
<dbReference type="PANTHER" id="PTHR40980:SF3">
    <property type="entry name" value="TONB-DEPENDENT RECEPTOR-LIKE BETA-BARREL DOMAIN-CONTAINING PROTEIN"/>
    <property type="match status" value="1"/>
</dbReference>
<feature type="signal peptide" evidence="10">
    <location>
        <begin position="1"/>
        <end position="19"/>
    </location>
</feature>